<keyword evidence="3" id="KW-1185">Reference proteome</keyword>
<dbReference type="Proteomes" id="UP000315700">
    <property type="component" value="Chromosome"/>
</dbReference>
<keyword evidence="1" id="KW-0812">Transmembrane</keyword>
<dbReference type="InParanoid" id="A0A517SHD7"/>
<dbReference type="RefSeq" id="WP_145031366.1">
    <property type="nucleotide sequence ID" value="NZ_CP036271.1"/>
</dbReference>
<keyword evidence="1" id="KW-0472">Membrane</keyword>
<feature type="transmembrane region" description="Helical" evidence="1">
    <location>
        <begin position="20"/>
        <end position="38"/>
    </location>
</feature>
<dbReference type="EMBL" id="CP036271">
    <property type="protein sequence ID" value="QDT55507.1"/>
    <property type="molecule type" value="Genomic_DNA"/>
</dbReference>
<dbReference type="KEGG" id="ccos:Pan44_35510"/>
<organism evidence="2 3">
    <name type="scientific">Caulifigura coniformis</name>
    <dbReference type="NCBI Taxonomy" id="2527983"/>
    <lineage>
        <taxon>Bacteria</taxon>
        <taxon>Pseudomonadati</taxon>
        <taxon>Planctomycetota</taxon>
        <taxon>Planctomycetia</taxon>
        <taxon>Planctomycetales</taxon>
        <taxon>Planctomycetaceae</taxon>
        <taxon>Caulifigura</taxon>
    </lineage>
</organism>
<evidence type="ECO:0000256" key="1">
    <source>
        <dbReference type="SAM" id="Phobius"/>
    </source>
</evidence>
<accession>A0A517SHD7</accession>
<proteinExistence type="predicted"/>
<name>A0A517SHD7_9PLAN</name>
<keyword evidence="1" id="KW-1133">Transmembrane helix</keyword>
<sequence length="73" mass="8137">MSVRKKSVETAEIPALWKRLWPACVIVVVAVPTATRLWPVAFEFNVTLKVTNREAAEPLKLPDPANAVTDHSR</sequence>
<evidence type="ECO:0000313" key="3">
    <source>
        <dbReference type="Proteomes" id="UP000315700"/>
    </source>
</evidence>
<evidence type="ECO:0000313" key="2">
    <source>
        <dbReference type="EMBL" id="QDT55507.1"/>
    </source>
</evidence>
<gene>
    <name evidence="2" type="ORF">Pan44_35510</name>
</gene>
<protein>
    <submittedName>
        <fullName evidence="2">Uncharacterized protein</fullName>
    </submittedName>
</protein>
<reference evidence="2 3" key="1">
    <citation type="submission" date="2019-02" db="EMBL/GenBank/DDBJ databases">
        <title>Deep-cultivation of Planctomycetes and their phenomic and genomic characterization uncovers novel biology.</title>
        <authorList>
            <person name="Wiegand S."/>
            <person name="Jogler M."/>
            <person name="Boedeker C."/>
            <person name="Pinto D."/>
            <person name="Vollmers J."/>
            <person name="Rivas-Marin E."/>
            <person name="Kohn T."/>
            <person name="Peeters S.H."/>
            <person name="Heuer A."/>
            <person name="Rast P."/>
            <person name="Oberbeckmann S."/>
            <person name="Bunk B."/>
            <person name="Jeske O."/>
            <person name="Meyerdierks A."/>
            <person name="Storesund J.E."/>
            <person name="Kallscheuer N."/>
            <person name="Luecker S."/>
            <person name="Lage O.M."/>
            <person name="Pohl T."/>
            <person name="Merkel B.J."/>
            <person name="Hornburger P."/>
            <person name="Mueller R.-W."/>
            <person name="Bruemmer F."/>
            <person name="Labrenz M."/>
            <person name="Spormann A.M."/>
            <person name="Op den Camp H."/>
            <person name="Overmann J."/>
            <person name="Amann R."/>
            <person name="Jetten M.S.M."/>
            <person name="Mascher T."/>
            <person name="Medema M.H."/>
            <person name="Devos D.P."/>
            <person name="Kaster A.-K."/>
            <person name="Ovreas L."/>
            <person name="Rohde M."/>
            <person name="Galperin M.Y."/>
            <person name="Jogler C."/>
        </authorList>
    </citation>
    <scope>NUCLEOTIDE SEQUENCE [LARGE SCALE GENOMIC DNA]</scope>
    <source>
        <strain evidence="2 3">Pan44</strain>
    </source>
</reference>
<dbReference type="AlphaFoldDB" id="A0A517SHD7"/>